<reference evidence="1 2" key="1">
    <citation type="submission" date="2023-07" db="EMBL/GenBank/DDBJ databases">
        <title>Genomic Encyclopedia of Type Strains, Phase IV (KMG-IV): sequencing the most valuable type-strain genomes for metagenomic binning, comparative biology and taxonomic classification.</title>
        <authorList>
            <person name="Goeker M."/>
        </authorList>
    </citation>
    <scope>NUCLEOTIDE SEQUENCE [LARGE SCALE GENOMIC DNA]</scope>
    <source>
        <strain evidence="1 2">B1-1</strain>
    </source>
</reference>
<keyword evidence="2" id="KW-1185">Reference proteome</keyword>
<dbReference type="RefSeq" id="WP_266279989.1">
    <property type="nucleotide sequence ID" value="NZ_JAPKNF010000001.1"/>
</dbReference>
<dbReference type="EMBL" id="JAUSWJ010000001">
    <property type="protein sequence ID" value="MDQ0516142.1"/>
    <property type="molecule type" value="Genomic_DNA"/>
</dbReference>
<sequence length="122" mass="13102">MKSRVERFIDQLAASSFGLKEARNDVHSASVGNEAVAPLTLLALGHRLADDAARSDAERNEAAFDTIERAFADGDPDLSAASGRVIEAAVARAVDLETWPDLRLRFGERSGAHALNCIALDR</sequence>
<protein>
    <submittedName>
        <fullName evidence="1">Uncharacterized protein</fullName>
    </submittedName>
</protein>
<dbReference type="Proteomes" id="UP001223743">
    <property type="component" value="Unassembled WGS sequence"/>
</dbReference>
<gene>
    <name evidence="1" type="ORF">QO015_001755</name>
</gene>
<evidence type="ECO:0000313" key="2">
    <source>
        <dbReference type="Proteomes" id="UP001223743"/>
    </source>
</evidence>
<proteinExistence type="predicted"/>
<evidence type="ECO:0000313" key="1">
    <source>
        <dbReference type="EMBL" id="MDQ0516142.1"/>
    </source>
</evidence>
<organism evidence="1 2">
    <name type="scientific">Kaistia geumhonensis</name>
    <dbReference type="NCBI Taxonomy" id="410839"/>
    <lineage>
        <taxon>Bacteria</taxon>
        <taxon>Pseudomonadati</taxon>
        <taxon>Pseudomonadota</taxon>
        <taxon>Alphaproteobacteria</taxon>
        <taxon>Hyphomicrobiales</taxon>
        <taxon>Kaistiaceae</taxon>
        <taxon>Kaistia</taxon>
    </lineage>
</organism>
<accession>A0ABU0M597</accession>
<comment type="caution">
    <text evidence="1">The sequence shown here is derived from an EMBL/GenBank/DDBJ whole genome shotgun (WGS) entry which is preliminary data.</text>
</comment>
<name>A0ABU0M597_9HYPH</name>